<keyword evidence="12" id="KW-1185">Reference proteome</keyword>
<feature type="binding site" evidence="9">
    <location>
        <position position="40"/>
    </location>
    <ligand>
        <name>ATP</name>
        <dbReference type="ChEBI" id="CHEBI:30616"/>
    </ligand>
</feature>
<evidence type="ECO:0000256" key="7">
    <source>
        <dbReference type="ARBA" id="ARBA00047899"/>
    </source>
</evidence>
<evidence type="ECO:0000256" key="4">
    <source>
        <dbReference type="ARBA" id="ARBA00022741"/>
    </source>
</evidence>
<proteinExistence type="predicted"/>
<evidence type="ECO:0000256" key="6">
    <source>
        <dbReference type="ARBA" id="ARBA00022840"/>
    </source>
</evidence>
<evidence type="ECO:0000256" key="2">
    <source>
        <dbReference type="ARBA" id="ARBA00022527"/>
    </source>
</evidence>
<dbReference type="InterPro" id="IPR011009">
    <property type="entry name" value="Kinase-like_dom_sf"/>
</dbReference>
<comment type="catalytic activity">
    <reaction evidence="7">
        <text>L-threonyl-[protein] + ATP = O-phospho-L-threonyl-[protein] + ADP + H(+)</text>
        <dbReference type="Rhea" id="RHEA:46608"/>
        <dbReference type="Rhea" id="RHEA-COMP:11060"/>
        <dbReference type="Rhea" id="RHEA-COMP:11605"/>
        <dbReference type="ChEBI" id="CHEBI:15378"/>
        <dbReference type="ChEBI" id="CHEBI:30013"/>
        <dbReference type="ChEBI" id="CHEBI:30616"/>
        <dbReference type="ChEBI" id="CHEBI:61977"/>
        <dbReference type="ChEBI" id="CHEBI:456216"/>
        <dbReference type="EC" id="2.7.11.1"/>
    </reaction>
</comment>
<dbReference type="Gene3D" id="3.30.200.20">
    <property type="entry name" value="Phosphorylase Kinase, domain 1"/>
    <property type="match status" value="1"/>
</dbReference>
<evidence type="ECO:0000256" key="3">
    <source>
        <dbReference type="ARBA" id="ARBA00022679"/>
    </source>
</evidence>
<dbReference type="PANTHER" id="PTHR43289:SF6">
    <property type="entry name" value="SERINE_THREONINE-PROTEIN KINASE NEKL-3"/>
    <property type="match status" value="1"/>
</dbReference>
<dbReference type="EC" id="2.7.11.1" evidence="1"/>
<dbReference type="GO" id="GO:0005524">
    <property type="term" value="F:ATP binding"/>
    <property type="evidence" value="ECO:0007669"/>
    <property type="project" value="UniProtKB-UniRule"/>
</dbReference>
<dbReference type="SUPFAM" id="SSF56112">
    <property type="entry name" value="Protein kinase-like (PK-like)"/>
    <property type="match status" value="1"/>
</dbReference>
<sequence>MRVGDVLDGRYELQERLGQGGFGVVWRAEDTRMHRPVAVKLIRHDDGDQAKAALRFAREASAAGNLSHPHIVTVYDLGHCRADGEDVTFLVMELLTGRTLTAVLRGGVPEPLLSLRWGREICGALAAAHDAGVVHRDIKPDNIMITEAGQLKVLDFGIAQLDTGA</sequence>
<dbReference type="Gene3D" id="1.10.510.10">
    <property type="entry name" value="Transferase(Phosphotransferase) domain 1"/>
    <property type="match status" value="1"/>
</dbReference>
<dbReference type="SMART" id="SM00220">
    <property type="entry name" value="S_TKc"/>
    <property type="match status" value="1"/>
</dbReference>
<comment type="caution">
    <text evidence="11">The sequence shown here is derived from an EMBL/GenBank/DDBJ whole genome shotgun (WGS) entry which is preliminary data.</text>
</comment>
<protein>
    <recommendedName>
        <fullName evidence="1">non-specific serine/threonine protein kinase</fullName>
        <ecNumber evidence="1">2.7.11.1</ecNumber>
    </recommendedName>
</protein>
<dbReference type="InterPro" id="IPR000719">
    <property type="entry name" value="Prot_kinase_dom"/>
</dbReference>
<evidence type="ECO:0000256" key="8">
    <source>
        <dbReference type="ARBA" id="ARBA00048679"/>
    </source>
</evidence>
<feature type="domain" description="Protein kinase" evidence="10">
    <location>
        <begin position="11"/>
        <end position="165"/>
    </location>
</feature>
<dbReference type="CDD" id="cd14014">
    <property type="entry name" value="STKc_PknB_like"/>
    <property type="match status" value="1"/>
</dbReference>
<feature type="non-terminal residue" evidence="11">
    <location>
        <position position="165"/>
    </location>
</feature>
<evidence type="ECO:0000256" key="1">
    <source>
        <dbReference type="ARBA" id="ARBA00012513"/>
    </source>
</evidence>
<evidence type="ECO:0000313" key="12">
    <source>
        <dbReference type="Proteomes" id="UP000033699"/>
    </source>
</evidence>
<dbReference type="InterPro" id="IPR017441">
    <property type="entry name" value="Protein_kinase_ATP_BS"/>
</dbReference>
<name>A0A0F2T3L2_STRR3</name>
<evidence type="ECO:0000259" key="10">
    <source>
        <dbReference type="PROSITE" id="PS50011"/>
    </source>
</evidence>
<dbReference type="EMBL" id="JZKH01000238">
    <property type="protein sequence ID" value="KJS57793.1"/>
    <property type="molecule type" value="Genomic_DNA"/>
</dbReference>
<accession>A0A0F2T3L2</accession>
<dbReference type="AlphaFoldDB" id="A0A0F2T3L2"/>
<dbReference type="PANTHER" id="PTHR43289">
    <property type="entry name" value="MITOGEN-ACTIVATED PROTEIN KINASE KINASE KINASE 20-RELATED"/>
    <property type="match status" value="1"/>
</dbReference>
<dbReference type="FunFam" id="3.30.200.20:FF:000035">
    <property type="entry name" value="Serine/threonine protein kinase Stk1"/>
    <property type="match status" value="1"/>
</dbReference>
<reference evidence="11 12" key="1">
    <citation type="submission" date="2015-02" db="EMBL/GenBank/DDBJ databases">
        <authorList>
            <person name="Ju K.-S."/>
            <person name="Doroghazi J.R."/>
            <person name="Metcalf W."/>
        </authorList>
    </citation>
    <scope>NUCLEOTIDE SEQUENCE [LARGE SCALE GENOMIC DNA]</scope>
    <source>
        <strain evidence="11 12">ATCC 31215</strain>
    </source>
</reference>
<dbReference type="PROSITE" id="PS00108">
    <property type="entry name" value="PROTEIN_KINASE_ST"/>
    <property type="match status" value="1"/>
</dbReference>
<evidence type="ECO:0000256" key="9">
    <source>
        <dbReference type="PROSITE-ProRule" id="PRU10141"/>
    </source>
</evidence>
<dbReference type="Proteomes" id="UP000033699">
    <property type="component" value="Unassembled WGS sequence"/>
</dbReference>
<gene>
    <name evidence="11" type="ORF">VM95_37520</name>
</gene>
<keyword evidence="2" id="KW-0723">Serine/threonine-protein kinase</keyword>
<dbReference type="PROSITE" id="PS00107">
    <property type="entry name" value="PROTEIN_KINASE_ATP"/>
    <property type="match status" value="1"/>
</dbReference>
<keyword evidence="3" id="KW-0808">Transferase</keyword>
<evidence type="ECO:0000313" key="11">
    <source>
        <dbReference type="EMBL" id="KJS57793.1"/>
    </source>
</evidence>
<organism evidence="11 12">
    <name type="scientific">Streptomyces rubellomurinus (strain ATCC 31215)</name>
    <dbReference type="NCBI Taxonomy" id="359131"/>
    <lineage>
        <taxon>Bacteria</taxon>
        <taxon>Bacillati</taxon>
        <taxon>Actinomycetota</taxon>
        <taxon>Actinomycetes</taxon>
        <taxon>Kitasatosporales</taxon>
        <taxon>Streptomycetaceae</taxon>
        <taxon>Streptomyces</taxon>
    </lineage>
</organism>
<keyword evidence="6 9" id="KW-0067">ATP-binding</keyword>
<dbReference type="OrthoDB" id="9762169at2"/>
<keyword evidence="5" id="KW-0418">Kinase</keyword>
<dbReference type="PROSITE" id="PS50011">
    <property type="entry name" value="PROTEIN_KINASE_DOM"/>
    <property type="match status" value="1"/>
</dbReference>
<dbReference type="Pfam" id="PF00069">
    <property type="entry name" value="Pkinase"/>
    <property type="match status" value="1"/>
</dbReference>
<comment type="catalytic activity">
    <reaction evidence="8">
        <text>L-seryl-[protein] + ATP = O-phospho-L-seryl-[protein] + ADP + H(+)</text>
        <dbReference type="Rhea" id="RHEA:17989"/>
        <dbReference type="Rhea" id="RHEA-COMP:9863"/>
        <dbReference type="Rhea" id="RHEA-COMP:11604"/>
        <dbReference type="ChEBI" id="CHEBI:15378"/>
        <dbReference type="ChEBI" id="CHEBI:29999"/>
        <dbReference type="ChEBI" id="CHEBI:30616"/>
        <dbReference type="ChEBI" id="CHEBI:83421"/>
        <dbReference type="ChEBI" id="CHEBI:456216"/>
        <dbReference type="EC" id="2.7.11.1"/>
    </reaction>
</comment>
<dbReference type="InterPro" id="IPR008271">
    <property type="entry name" value="Ser/Thr_kinase_AS"/>
</dbReference>
<keyword evidence="4 9" id="KW-0547">Nucleotide-binding</keyword>
<dbReference type="RefSeq" id="WP_045705890.1">
    <property type="nucleotide sequence ID" value="NZ_JZKH01000238.1"/>
</dbReference>
<dbReference type="GO" id="GO:0004674">
    <property type="term" value="F:protein serine/threonine kinase activity"/>
    <property type="evidence" value="ECO:0007669"/>
    <property type="project" value="UniProtKB-KW"/>
</dbReference>
<evidence type="ECO:0000256" key="5">
    <source>
        <dbReference type="ARBA" id="ARBA00022777"/>
    </source>
</evidence>